<feature type="domain" description="FAD-binding" evidence="6">
    <location>
        <begin position="305"/>
        <end position="362"/>
    </location>
</feature>
<feature type="binding site" evidence="5">
    <location>
        <position position="312"/>
    </location>
    <ligand>
        <name>FAD</name>
        <dbReference type="ChEBI" id="CHEBI:57692"/>
    </ligand>
</feature>
<evidence type="ECO:0000256" key="2">
    <source>
        <dbReference type="ARBA" id="ARBA00022827"/>
    </source>
</evidence>
<keyword evidence="1 5" id="KW-0285">Flavoprotein</keyword>
<dbReference type="GO" id="GO:0004497">
    <property type="term" value="F:monooxygenase activity"/>
    <property type="evidence" value="ECO:0007669"/>
    <property type="project" value="UniProtKB-UniRule"/>
</dbReference>
<dbReference type="GO" id="GO:0071949">
    <property type="term" value="F:FAD binding"/>
    <property type="evidence" value="ECO:0007669"/>
    <property type="project" value="InterPro"/>
</dbReference>
<accession>A0A7W8YS65</accession>
<evidence type="ECO:0000313" key="7">
    <source>
        <dbReference type="EMBL" id="MBB5620853.1"/>
    </source>
</evidence>
<comment type="subcellular location">
    <subcellularLocation>
        <location evidence="5">Cytoplasm</location>
    </subcellularLocation>
</comment>
<keyword evidence="5" id="KW-0963">Cytoplasm</keyword>
<keyword evidence="5" id="KW-0547">Nucleotide-binding</keyword>
<dbReference type="Gene3D" id="3.50.50.60">
    <property type="entry name" value="FAD/NAD(P)-binding domain"/>
    <property type="match status" value="1"/>
</dbReference>
<protein>
    <recommendedName>
        <fullName evidence="5">Flavin-dependent monooxygenase</fullName>
    </recommendedName>
    <alternativeName>
        <fullName evidence="5">TetX monooxygenase</fullName>
        <shortName evidence="5">TetX</shortName>
        <ecNumber evidence="5">1.14.13.-</ecNumber>
    </alternativeName>
</protein>
<comment type="cofactor">
    <cofactor evidence="5">
        <name>FAD</name>
        <dbReference type="ChEBI" id="CHEBI:57692"/>
    </cofactor>
</comment>
<feature type="binding site" evidence="5">
    <location>
        <position position="120"/>
    </location>
    <ligand>
        <name>FAD</name>
        <dbReference type="ChEBI" id="CHEBI:57692"/>
    </ligand>
</feature>
<feature type="binding site" evidence="5">
    <location>
        <position position="50"/>
    </location>
    <ligand>
        <name>NADPH</name>
        <dbReference type="ChEBI" id="CHEBI:57783"/>
    </ligand>
</feature>
<dbReference type="PRINTS" id="PR00420">
    <property type="entry name" value="RNGMNOXGNASE"/>
</dbReference>
<dbReference type="GO" id="GO:0005737">
    <property type="term" value="C:cytoplasm"/>
    <property type="evidence" value="ECO:0007669"/>
    <property type="project" value="UniProtKB-SubCell"/>
</dbReference>
<comment type="subunit">
    <text evidence="5">Monomer.</text>
</comment>
<evidence type="ECO:0000256" key="3">
    <source>
        <dbReference type="ARBA" id="ARBA00023002"/>
    </source>
</evidence>
<dbReference type="RefSeq" id="WP_183866865.1">
    <property type="nucleotide sequence ID" value="NZ_JACHCF010000004.1"/>
</dbReference>
<keyword evidence="3 5" id="KW-0560">Oxidoreductase</keyword>
<dbReference type="EMBL" id="JACHCF010000004">
    <property type="protein sequence ID" value="MBB5620853.1"/>
    <property type="molecule type" value="Genomic_DNA"/>
</dbReference>
<dbReference type="SUPFAM" id="SSF51905">
    <property type="entry name" value="FAD/NAD(P)-binding domain"/>
    <property type="match status" value="1"/>
</dbReference>
<gene>
    <name evidence="7" type="ORF">HDE69_001906</name>
</gene>
<evidence type="ECO:0000256" key="1">
    <source>
        <dbReference type="ARBA" id="ARBA00022630"/>
    </source>
</evidence>
<keyword evidence="2 5" id="KW-0274">FAD</keyword>
<dbReference type="InterPro" id="IPR036188">
    <property type="entry name" value="FAD/NAD-bd_sf"/>
</dbReference>
<evidence type="ECO:0000256" key="4">
    <source>
        <dbReference type="ARBA" id="ARBA00023033"/>
    </source>
</evidence>
<dbReference type="InterPro" id="IPR002938">
    <property type="entry name" value="FAD-bd"/>
</dbReference>
<dbReference type="PANTHER" id="PTHR46972:SF1">
    <property type="entry name" value="FAD DEPENDENT OXIDOREDUCTASE DOMAIN-CONTAINING PROTEIN"/>
    <property type="match status" value="1"/>
</dbReference>
<comment type="function">
    <text evidence="5">An FAD-requiring monooxygenase active on some tetracycline antibiotic derivatives, which leads to their inactivation. Hydroxylates carbon 11a of tetracycline and some analogs.</text>
</comment>
<dbReference type="Pfam" id="PF01494">
    <property type="entry name" value="FAD_binding_3"/>
    <property type="match status" value="2"/>
</dbReference>
<organism evidence="7 8">
    <name type="scientific">Pedobacter cryoconitis</name>
    <dbReference type="NCBI Taxonomy" id="188932"/>
    <lineage>
        <taxon>Bacteria</taxon>
        <taxon>Pseudomonadati</taxon>
        <taxon>Bacteroidota</taxon>
        <taxon>Sphingobacteriia</taxon>
        <taxon>Sphingobacteriales</taxon>
        <taxon>Sphingobacteriaceae</taxon>
        <taxon>Pedobacter</taxon>
    </lineage>
</organism>
<reference evidence="7 8" key="1">
    <citation type="submission" date="2020-08" db="EMBL/GenBank/DDBJ databases">
        <title>Genomic Encyclopedia of Type Strains, Phase IV (KMG-V): Genome sequencing to study the core and pangenomes of soil and plant-associated prokaryotes.</title>
        <authorList>
            <person name="Whitman W."/>
        </authorList>
    </citation>
    <scope>NUCLEOTIDE SEQUENCE [LARGE SCALE GENOMIC DNA]</scope>
    <source>
        <strain evidence="7 8">MP7CTX6</strain>
    </source>
</reference>
<comment type="domain">
    <text evidence="5">Consists of an N-terminal FAD-binding domain with a Rossman fold and a C-terminal substrate-binding domain.</text>
</comment>
<feature type="binding site" evidence="5">
    <location>
        <position position="57"/>
    </location>
    <ligand>
        <name>FAD</name>
        <dbReference type="ChEBI" id="CHEBI:57692"/>
    </ligand>
</feature>
<sequence length="396" mass="43975">MEASKTINLLQNKEIAIVGGGPGGLTLARLLQLKGANVKVYERDCGKEARIQGAIVDLHFDSGLKVMEEADLMDAFKANYMPGADKYRMVDKDVNVLIDEHNQSSDAGFGDEHFRPEIDRGALRNMLIDALLPDTVAWDSQFVSMELVNESWELKFKNGTTATADIVIGAEGYRSKIRPYLTDIKALYSGATIIQGEIDYPEKVCPEIYALVNKANLIAMDNGKTIAVQPRGDGGLTFYASSLYPEDWIKNSGIDFSDSEQVYAYLVKYYEGWNPIFFTLFEACKHFVPRPLNYFPLDQNWDTKQNLTLIGDAAHLMPPSGEGVNTAMMDALDLSDCLTSGEFQNVQAAIAAYEKRMRTRATLLGKEALEGIKDFASPSEESIKKLIEQFSQNANL</sequence>
<keyword evidence="5" id="KW-0521">NADP</keyword>
<dbReference type="Proteomes" id="UP000537718">
    <property type="component" value="Unassembled WGS sequence"/>
</dbReference>
<comment type="caution">
    <text evidence="7">The sequence shown here is derived from an EMBL/GenBank/DDBJ whole genome shotgun (WGS) entry which is preliminary data.</text>
</comment>
<feature type="domain" description="FAD-binding" evidence="6">
    <location>
        <begin position="14"/>
        <end position="180"/>
    </location>
</feature>
<dbReference type="PANTHER" id="PTHR46972">
    <property type="entry name" value="MONOOXYGENASE ASQM-RELATED"/>
    <property type="match status" value="1"/>
</dbReference>
<dbReference type="InterPro" id="IPR043683">
    <property type="entry name" value="TetX_monooxygenase"/>
</dbReference>
<dbReference type="EC" id="1.14.13.-" evidence="5"/>
<proteinExistence type="inferred from homology"/>
<comment type="similarity">
    <text evidence="5">Belongs to the aromatic-ring hydroxylase family. TetX subfamily.</text>
</comment>
<dbReference type="AlphaFoldDB" id="A0A7W8YS65"/>
<keyword evidence="4 5" id="KW-0503">Monooxygenase</keyword>
<name>A0A7W8YS65_9SPHI</name>
<evidence type="ECO:0000259" key="6">
    <source>
        <dbReference type="Pfam" id="PF01494"/>
    </source>
</evidence>
<comment type="catalytic activity">
    <reaction evidence="5">
        <text>a tetracycline + NADPH + O2 + H(+) = an 11a-hydroxytetracycline + NADP(+) + H2O</text>
        <dbReference type="Rhea" id="RHEA:61444"/>
        <dbReference type="ChEBI" id="CHEBI:15377"/>
        <dbReference type="ChEBI" id="CHEBI:15378"/>
        <dbReference type="ChEBI" id="CHEBI:15379"/>
        <dbReference type="ChEBI" id="CHEBI:57783"/>
        <dbReference type="ChEBI" id="CHEBI:58349"/>
        <dbReference type="ChEBI" id="CHEBI:144644"/>
        <dbReference type="ChEBI" id="CHEBI:144645"/>
    </reaction>
</comment>
<dbReference type="GO" id="GO:0046677">
    <property type="term" value="P:response to antibiotic"/>
    <property type="evidence" value="ECO:0007669"/>
    <property type="project" value="InterPro"/>
</dbReference>
<evidence type="ECO:0000256" key="5">
    <source>
        <dbReference type="HAMAP-Rule" id="MF_00845"/>
    </source>
</evidence>
<evidence type="ECO:0000313" key="8">
    <source>
        <dbReference type="Proteomes" id="UP000537718"/>
    </source>
</evidence>
<dbReference type="HAMAP" id="MF_00845">
    <property type="entry name" value="TetX_monooxygenase"/>
    <property type="match status" value="1"/>
</dbReference>